<reference evidence="3" key="3">
    <citation type="submission" date="2025-09" db="UniProtKB">
        <authorList>
            <consortium name="Ensembl"/>
        </authorList>
    </citation>
    <scope>IDENTIFICATION</scope>
</reference>
<dbReference type="PANTHER" id="PTHR31635:SF196">
    <property type="entry name" value="REVERSE TRANSCRIPTASE DOMAIN-CONTAINING PROTEIN-RELATED"/>
    <property type="match status" value="1"/>
</dbReference>
<accession>A0A3P8RSJ0</accession>
<dbReference type="AlphaFoldDB" id="A0A3P8RSJ0"/>
<evidence type="ECO:0000313" key="3">
    <source>
        <dbReference type="Ensembl" id="ENSAPEP00000002987.1"/>
    </source>
</evidence>
<evidence type="ECO:0000256" key="1">
    <source>
        <dbReference type="SAM" id="MobiDB-lite"/>
    </source>
</evidence>
<reference evidence="3 4" key="1">
    <citation type="submission" date="2018-03" db="EMBL/GenBank/DDBJ databases">
        <title>Finding Nemo's genes: A chromosome-scale reference assembly of the genome of the orange clownfish Amphiprion percula.</title>
        <authorList>
            <person name="Lehmann R."/>
        </authorList>
    </citation>
    <scope>NUCLEOTIDE SEQUENCE</scope>
</reference>
<dbReference type="PANTHER" id="PTHR31635">
    <property type="entry name" value="REVERSE TRANSCRIPTASE DOMAIN-CONTAINING PROTEIN-RELATED"/>
    <property type="match status" value="1"/>
</dbReference>
<dbReference type="STRING" id="161767.ENSAPEP00000002987"/>
<dbReference type="InterPro" id="IPR000477">
    <property type="entry name" value="RT_dom"/>
</dbReference>
<dbReference type="GeneTree" id="ENSGT00940000177568"/>
<reference evidence="3" key="2">
    <citation type="submission" date="2025-08" db="UniProtKB">
        <authorList>
            <consortium name="Ensembl"/>
        </authorList>
    </citation>
    <scope>IDENTIFICATION</scope>
</reference>
<keyword evidence="4" id="KW-1185">Reference proteome</keyword>
<dbReference type="Ensembl" id="ENSAPET00000003054.1">
    <property type="protein sequence ID" value="ENSAPEP00000002987.1"/>
    <property type="gene ID" value="ENSAPEG00000002158.1"/>
</dbReference>
<dbReference type="OMA" id="IMINERE"/>
<organism evidence="3 4">
    <name type="scientific">Amphiprion percula</name>
    <name type="common">Orange clownfish</name>
    <name type="synonym">Lutjanus percula</name>
    <dbReference type="NCBI Taxonomy" id="161767"/>
    <lineage>
        <taxon>Eukaryota</taxon>
        <taxon>Metazoa</taxon>
        <taxon>Chordata</taxon>
        <taxon>Craniata</taxon>
        <taxon>Vertebrata</taxon>
        <taxon>Euteleostomi</taxon>
        <taxon>Actinopterygii</taxon>
        <taxon>Neopterygii</taxon>
        <taxon>Teleostei</taxon>
        <taxon>Neoteleostei</taxon>
        <taxon>Acanthomorphata</taxon>
        <taxon>Ovalentaria</taxon>
        <taxon>Pomacentridae</taxon>
        <taxon>Amphiprion</taxon>
    </lineage>
</organism>
<dbReference type="PROSITE" id="PS50878">
    <property type="entry name" value="RT_POL"/>
    <property type="match status" value="1"/>
</dbReference>
<protein>
    <recommendedName>
        <fullName evidence="2">Reverse transcriptase domain-containing protein</fullName>
    </recommendedName>
</protein>
<feature type="compositionally biased region" description="Basic residues" evidence="1">
    <location>
        <begin position="105"/>
        <end position="121"/>
    </location>
</feature>
<sequence>MFADDVLVFLEEPEESFTVLMTLLNNFGQLSGYKLNITKTQVMTLNYSASESLRDKYDLEWEASSLKYLAIILTKDTSKLYQANYDPGLHKNCRTKQERIQKNIRERRRRRVDKTGQVKKR</sequence>
<evidence type="ECO:0000313" key="4">
    <source>
        <dbReference type="Proteomes" id="UP000265080"/>
    </source>
</evidence>
<proteinExistence type="predicted"/>
<evidence type="ECO:0000259" key="2">
    <source>
        <dbReference type="PROSITE" id="PS50878"/>
    </source>
</evidence>
<feature type="region of interest" description="Disordered" evidence="1">
    <location>
        <begin position="96"/>
        <end position="121"/>
    </location>
</feature>
<name>A0A3P8RSJ0_AMPPE</name>
<dbReference type="Proteomes" id="UP000265080">
    <property type="component" value="Chromosome 18"/>
</dbReference>
<feature type="domain" description="Reverse transcriptase" evidence="2">
    <location>
        <begin position="1"/>
        <end position="66"/>
    </location>
</feature>